<dbReference type="GO" id="GO:0046872">
    <property type="term" value="F:metal ion binding"/>
    <property type="evidence" value="ECO:0007669"/>
    <property type="project" value="UniProtKB-KW"/>
</dbReference>
<evidence type="ECO:0000256" key="3">
    <source>
        <dbReference type="ARBA" id="ARBA00006958"/>
    </source>
</evidence>
<dbReference type="PANTHER" id="PTHR22930:SF269">
    <property type="entry name" value="NUCLEASE HARBI1-LIKE PROTEIN"/>
    <property type="match status" value="1"/>
</dbReference>
<evidence type="ECO:0000256" key="6">
    <source>
        <dbReference type="ARBA" id="ARBA00022801"/>
    </source>
</evidence>
<evidence type="ECO:0000256" key="7">
    <source>
        <dbReference type="ARBA" id="ARBA00023242"/>
    </source>
</evidence>
<comment type="similarity">
    <text evidence="3">Belongs to the HARBI1 family.</text>
</comment>
<gene>
    <name evidence="9" type="ORF">V5799_026905</name>
</gene>
<evidence type="ECO:0000256" key="4">
    <source>
        <dbReference type="ARBA" id="ARBA00022722"/>
    </source>
</evidence>
<comment type="caution">
    <text evidence="9">The sequence shown here is derived from an EMBL/GenBank/DDBJ whole genome shotgun (WGS) entry which is preliminary data.</text>
</comment>
<keyword evidence="5" id="KW-0479">Metal-binding</keyword>
<keyword evidence="4" id="KW-0540">Nuclease</keyword>
<dbReference type="InterPro" id="IPR027806">
    <property type="entry name" value="HARBI1_dom"/>
</dbReference>
<evidence type="ECO:0000256" key="2">
    <source>
        <dbReference type="ARBA" id="ARBA00004123"/>
    </source>
</evidence>
<comment type="subcellular location">
    <subcellularLocation>
        <location evidence="2">Nucleus</location>
    </subcellularLocation>
</comment>
<comment type="cofactor">
    <cofactor evidence="1">
        <name>a divalent metal cation</name>
        <dbReference type="ChEBI" id="CHEBI:60240"/>
    </cofactor>
</comment>
<dbReference type="InterPro" id="IPR045249">
    <property type="entry name" value="HARBI1-like"/>
</dbReference>
<evidence type="ECO:0000259" key="8">
    <source>
        <dbReference type="Pfam" id="PF13359"/>
    </source>
</evidence>
<dbReference type="EMBL" id="JARKHS020030726">
    <property type="protein sequence ID" value="KAK8761825.1"/>
    <property type="molecule type" value="Genomic_DNA"/>
</dbReference>
<dbReference type="GO" id="GO:0016787">
    <property type="term" value="F:hydrolase activity"/>
    <property type="evidence" value="ECO:0007669"/>
    <property type="project" value="UniProtKB-KW"/>
</dbReference>
<dbReference type="GO" id="GO:0004518">
    <property type="term" value="F:nuclease activity"/>
    <property type="evidence" value="ECO:0007669"/>
    <property type="project" value="UniProtKB-KW"/>
</dbReference>
<accession>A0AAQ4DH85</accession>
<keyword evidence="6" id="KW-0378">Hydrolase</keyword>
<proteinExistence type="inferred from homology"/>
<dbReference type="Proteomes" id="UP001321473">
    <property type="component" value="Unassembled WGS sequence"/>
</dbReference>
<keyword evidence="10" id="KW-1185">Reference proteome</keyword>
<dbReference type="PANTHER" id="PTHR22930">
    <property type="match status" value="1"/>
</dbReference>
<dbReference type="GO" id="GO:0005634">
    <property type="term" value="C:nucleus"/>
    <property type="evidence" value="ECO:0007669"/>
    <property type="project" value="UniProtKB-SubCell"/>
</dbReference>
<dbReference type="Pfam" id="PF13359">
    <property type="entry name" value="DDE_Tnp_4"/>
    <property type="match status" value="1"/>
</dbReference>
<keyword evidence="7" id="KW-0539">Nucleus</keyword>
<evidence type="ECO:0000256" key="5">
    <source>
        <dbReference type="ARBA" id="ARBA00022723"/>
    </source>
</evidence>
<evidence type="ECO:0000256" key="1">
    <source>
        <dbReference type="ARBA" id="ARBA00001968"/>
    </source>
</evidence>
<protein>
    <recommendedName>
        <fullName evidence="8">DDE Tnp4 domain-containing protein</fullName>
    </recommendedName>
</protein>
<reference evidence="9 10" key="1">
    <citation type="journal article" date="2023" name="Arcadia Sci">
        <title>De novo assembly of a long-read Amblyomma americanum tick genome.</title>
        <authorList>
            <person name="Chou S."/>
            <person name="Poskanzer K.E."/>
            <person name="Rollins M."/>
            <person name="Thuy-Boun P.S."/>
        </authorList>
    </citation>
    <scope>NUCLEOTIDE SEQUENCE [LARGE SCALE GENOMIC DNA]</scope>
    <source>
        <strain evidence="9">F_SG_1</strain>
        <tissue evidence="9">Salivary glands</tissue>
    </source>
</reference>
<organism evidence="9 10">
    <name type="scientific">Amblyomma americanum</name>
    <name type="common">Lone star tick</name>
    <dbReference type="NCBI Taxonomy" id="6943"/>
    <lineage>
        <taxon>Eukaryota</taxon>
        <taxon>Metazoa</taxon>
        <taxon>Ecdysozoa</taxon>
        <taxon>Arthropoda</taxon>
        <taxon>Chelicerata</taxon>
        <taxon>Arachnida</taxon>
        <taxon>Acari</taxon>
        <taxon>Parasitiformes</taxon>
        <taxon>Ixodida</taxon>
        <taxon>Ixodoidea</taxon>
        <taxon>Ixodidae</taxon>
        <taxon>Amblyomminae</taxon>
        <taxon>Amblyomma</taxon>
    </lineage>
</organism>
<evidence type="ECO:0000313" key="10">
    <source>
        <dbReference type="Proteomes" id="UP001321473"/>
    </source>
</evidence>
<evidence type="ECO:0000313" key="9">
    <source>
        <dbReference type="EMBL" id="KAK8761825.1"/>
    </source>
</evidence>
<feature type="domain" description="DDE Tnp4" evidence="8">
    <location>
        <begin position="58"/>
        <end position="222"/>
    </location>
</feature>
<sequence length="297" mass="33259">MAFRIGIEAAREAIHLTCQVLWDVLSPLYMKPPTESEWRDIAAGFWHQWQFPKFLGAVDGKNVNIKRPKKCGSLYFNYKGTYSIVLMAVVESRYQFRLIDVGAPVRLSDGGIFKDSPIGKRLEKGKMNLPRAAQLPGSATTLPHVFIGDEAFQLRPDFMRPLPGSRTSNEEVIFNYRLSRARRCAENAFGILASRWKIYGRTIHLQPSNADSVVKETCILHNVLSGMSASESEYCPVGYADAEDVFGNVLEGAWRSEASGRTGMFELQGTRARKSSQAAGSVRRNFIHFFSNEGQVP</sequence>
<name>A0AAQ4DH85_AMBAM</name>
<dbReference type="AlphaFoldDB" id="A0AAQ4DH85"/>